<dbReference type="AlphaFoldDB" id="A0A9Q0KSX4"/>
<dbReference type="OrthoDB" id="1700658at2759"/>
<organism evidence="2 3">
    <name type="scientific">Protea cynaroides</name>
    <dbReference type="NCBI Taxonomy" id="273540"/>
    <lineage>
        <taxon>Eukaryota</taxon>
        <taxon>Viridiplantae</taxon>
        <taxon>Streptophyta</taxon>
        <taxon>Embryophyta</taxon>
        <taxon>Tracheophyta</taxon>
        <taxon>Spermatophyta</taxon>
        <taxon>Magnoliopsida</taxon>
        <taxon>Proteales</taxon>
        <taxon>Proteaceae</taxon>
        <taxon>Protea</taxon>
    </lineage>
</organism>
<dbReference type="InterPro" id="IPR045606">
    <property type="entry name" value="ATXR3_C"/>
</dbReference>
<dbReference type="Proteomes" id="UP001141806">
    <property type="component" value="Unassembled WGS sequence"/>
</dbReference>
<comment type="caution">
    <text evidence="2">The sequence shown here is derived from an EMBL/GenBank/DDBJ whole genome shotgun (WGS) entry which is preliminary data.</text>
</comment>
<proteinExistence type="predicted"/>
<dbReference type="Pfam" id="PF19633">
    <property type="entry name" value="SDG2_C"/>
    <property type="match status" value="2"/>
</dbReference>
<name>A0A9Q0KSX4_9MAGN</name>
<evidence type="ECO:0000259" key="1">
    <source>
        <dbReference type="Pfam" id="PF19633"/>
    </source>
</evidence>
<feature type="domain" description="ATXR3 C-terminal" evidence="1">
    <location>
        <begin position="1"/>
        <end position="42"/>
    </location>
</feature>
<dbReference type="PANTHER" id="PTHR46655:SF1">
    <property type="entry name" value="HISTONE-LYSINE N-METHYLTRANSFERASE ATXR3"/>
    <property type="match status" value="1"/>
</dbReference>
<dbReference type="PANTHER" id="PTHR46655">
    <property type="entry name" value="HISTONE-LYSINE N-METHYLTRANSFERASE ATXR3"/>
    <property type="match status" value="1"/>
</dbReference>
<reference evidence="2" key="1">
    <citation type="journal article" date="2023" name="Plant J.">
        <title>The genome of the king protea, Protea cynaroides.</title>
        <authorList>
            <person name="Chang J."/>
            <person name="Duong T.A."/>
            <person name="Schoeman C."/>
            <person name="Ma X."/>
            <person name="Roodt D."/>
            <person name="Barker N."/>
            <person name="Li Z."/>
            <person name="Van de Peer Y."/>
            <person name="Mizrachi E."/>
        </authorList>
    </citation>
    <scope>NUCLEOTIDE SEQUENCE</scope>
    <source>
        <tissue evidence="2">Young leaves</tissue>
    </source>
</reference>
<evidence type="ECO:0000313" key="2">
    <source>
        <dbReference type="EMBL" id="KAJ4975751.1"/>
    </source>
</evidence>
<accession>A0A9Q0KSX4</accession>
<dbReference type="EMBL" id="JAMYWD010000003">
    <property type="protein sequence ID" value="KAJ4975751.1"/>
    <property type="molecule type" value="Genomic_DNA"/>
</dbReference>
<feature type="domain" description="ATXR3 C-terminal" evidence="1">
    <location>
        <begin position="67"/>
        <end position="182"/>
    </location>
</feature>
<sequence>MAFHVEENLLNDLKSKIDVHDPFGYNDLRIGLKKALLWLRDESPGRSIRLKHLHLYTLALLTWAPSTLINWDQTNANPDLKLGRTRRGFLLLPDIASFYAKAQKPSMRQRVYGPKTPRFMLTRMEKQPQKPWPTDRICSFKSESRVFGSPTLDAVLKKSPLDKEMMHWLKSRPAVFLGMWDQ</sequence>
<gene>
    <name evidence="2" type="ORF">NE237_000857</name>
</gene>
<evidence type="ECO:0000313" key="3">
    <source>
        <dbReference type="Proteomes" id="UP001141806"/>
    </source>
</evidence>
<keyword evidence="3" id="KW-1185">Reference proteome</keyword>
<protein>
    <recommendedName>
        <fullName evidence="1">ATXR3 C-terminal domain-containing protein</fullName>
    </recommendedName>
</protein>